<comment type="caution">
    <text evidence="4">The sequence shown here is derived from an EMBL/GenBank/DDBJ whole genome shotgun (WGS) entry which is preliminary data.</text>
</comment>
<dbReference type="EMBL" id="LAZR01016026">
    <property type="protein sequence ID" value="KKM06304.1"/>
    <property type="molecule type" value="Genomic_DNA"/>
</dbReference>
<evidence type="ECO:0000256" key="3">
    <source>
        <dbReference type="SAM" id="MobiDB-lite"/>
    </source>
</evidence>
<feature type="non-terminal residue" evidence="4">
    <location>
        <position position="156"/>
    </location>
</feature>
<accession>A0A0F9H5F8</accession>
<evidence type="ECO:0000256" key="1">
    <source>
        <dbReference type="ARBA" id="ARBA00022603"/>
    </source>
</evidence>
<evidence type="ECO:0008006" key="5">
    <source>
        <dbReference type="Google" id="ProtNLM"/>
    </source>
</evidence>
<sequence>MENKFRGEKYLGKLDLESPDVKQRLGKGKNLTHISLFTGIGGFDIGFAKAGIKTRAMIEWDKSCCETLRHNFLWEYLRERRHGHYVNKDGSPLKGPAYTGKVKWVEDELVWKNKKELLQEAKDYEKELQRRKKSKKKRDDDYQFAMKAPPATWYNS</sequence>
<dbReference type="InterPro" id="IPR029063">
    <property type="entry name" value="SAM-dependent_MTases_sf"/>
</dbReference>
<dbReference type="InterPro" id="IPR001525">
    <property type="entry name" value="C5_MeTfrase"/>
</dbReference>
<dbReference type="GO" id="GO:0032259">
    <property type="term" value="P:methylation"/>
    <property type="evidence" value="ECO:0007669"/>
    <property type="project" value="UniProtKB-KW"/>
</dbReference>
<evidence type="ECO:0000256" key="2">
    <source>
        <dbReference type="ARBA" id="ARBA00022679"/>
    </source>
</evidence>
<dbReference type="AlphaFoldDB" id="A0A0F9H5F8"/>
<feature type="region of interest" description="Disordered" evidence="3">
    <location>
        <begin position="128"/>
        <end position="156"/>
    </location>
</feature>
<keyword evidence="1" id="KW-0489">Methyltransferase</keyword>
<dbReference type="Gene3D" id="3.40.50.150">
    <property type="entry name" value="Vaccinia Virus protein VP39"/>
    <property type="match status" value="1"/>
</dbReference>
<keyword evidence="2" id="KW-0808">Transferase</keyword>
<dbReference type="SUPFAM" id="SSF53335">
    <property type="entry name" value="S-adenosyl-L-methionine-dependent methyltransferases"/>
    <property type="match status" value="1"/>
</dbReference>
<evidence type="ECO:0000313" key="4">
    <source>
        <dbReference type="EMBL" id="KKM06304.1"/>
    </source>
</evidence>
<dbReference type="GO" id="GO:0008168">
    <property type="term" value="F:methyltransferase activity"/>
    <property type="evidence" value="ECO:0007669"/>
    <property type="project" value="UniProtKB-KW"/>
</dbReference>
<name>A0A0F9H5F8_9ZZZZ</name>
<gene>
    <name evidence="4" type="ORF">LCGC14_1745310</name>
</gene>
<dbReference type="Pfam" id="PF00145">
    <property type="entry name" value="DNA_methylase"/>
    <property type="match status" value="1"/>
</dbReference>
<protein>
    <recommendedName>
        <fullName evidence="5">DNA (cytosine-5-)-methyltransferase</fullName>
    </recommendedName>
</protein>
<reference evidence="4" key="1">
    <citation type="journal article" date="2015" name="Nature">
        <title>Complex archaea that bridge the gap between prokaryotes and eukaryotes.</title>
        <authorList>
            <person name="Spang A."/>
            <person name="Saw J.H."/>
            <person name="Jorgensen S.L."/>
            <person name="Zaremba-Niedzwiedzka K."/>
            <person name="Martijn J."/>
            <person name="Lind A.E."/>
            <person name="van Eijk R."/>
            <person name="Schleper C."/>
            <person name="Guy L."/>
            <person name="Ettema T.J."/>
        </authorList>
    </citation>
    <scope>NUCLEOTIDE SEQUENCE</scope>
</reference>
<proteinExistence type="predicted"/>
<organism evidence="4">
    <name type="scientific">marine sediment metagenome</name>
    <dbReference type="NCBI Taxonomy" id="412755"/>
    <lineage>
        <taxon>unclassified sequences</taxon>
        <taxon>metagenomes</taxon>
        <taxon>ecological metagenomes</taxon>
    </lineage>
</organism>